<dbReference type="Proteomes" id="UP000655037">
    <property type="component" value="Unassembled WGS sequence"/>
</dbReference>
<organism evidence="2 3">
    <name type="scientific">Agrobacterium vitis</name>
    <name type="common">Rhizobium vitis</name>
    <dbReference type="NCBI Taxonomy" id="373"/>
    <lineage>
        <taxon>Bacteria</taxon>
        <taxon>Pseudomonadati</taxon>
        <taxon>Pseudomonadota</taxon>
        <taxon>Alphaproteobacteria</taxon>
        <taxon>Hyphomicrobiales</taxon>
        <taxon>Rhizobiaceae</taxon>
        <taxon>Rhizobium/Agrobacterium group</taxon>
        <taxon>Agrobacterium</taxon>
    </lineage>
</organism>
<evidence type="ECO:0000313" key="3">
    <source>
        <dbReference type="Proteomes" id="UP000655037"/>
    </source>
</evidence>
<accession>A0AAE2REG1</accession>
<reference evidence="2" key="1">
    <citation type="submission" date="2020-11" db="EMBL/GenBank/DDBJ databases">
        <title>Agrobacterium vitis strain K377 genome.</title>
        <authorList>
            <person name="Xi H."/>
        </authorList>
    </citation>
    <scope>NUCLEOTIDE SEQUENCE</scope>
    <source>
        <strain evidence="2">K377</strain>
    </source>
</reference>
<dbReference type="AlphaFoldDB" id="A0AAE2REG1"/>
<evidence type="ECO:0000313" key="2">
    <source>
        <dbReference type="EMBL" id="MBF2715080.1"/>
    </source>
</evidence>
<comment type="caution">
    <text evidence="2">The sequence shown here is derived from an EMBL/GenBank/DDBJ whole genome shotgun (WGS) entry which is preliminary data.</text>
</comment>
<feature type="chain" id="PRO_5042222293" evidence="1">
    <location>
        <begin position="26"/>
        <end position="294"/>
    </location>
</feature>
<proteinExistence type="predicted"/>
<gene>
    <name evidence="2" type="ORF">IEI95_012745</name>
</gene>
<sequence>MRSIHQAVYVSAVAAICALPVTVGAADEELPAQIEAARAEALKLMEGMRVSEADIAMSLPLAPITTALDVLNAAPAEQRTITVRSTGANGYFWKDDPTWCGSFAELGRPDGFQAAATLSNFGLEVPDPSSIIVNVKAAVSLQRADVHWHFRGRRVSGPFGIGNVCPPGGGFGGHIGGTGETSFKLRTLAKLSQNADEGGFRYDLSIVAPPSISMTLRIGFQNIGDLGLPQGFNVPQGALMSGKIPLLFENTGTVKLPNGVTRNYTVRVAPKNLELSPAAISGYWTGKVEFAPAS</sequence>
<evidence type="ECO:0000256" key="1">
    <source>
        <dbReference type="SAM" id="SignalP"/>
    </source>
</evidence>
<feature type="signal peptide" evidence="1">
    <location>
        <begin position="1"/>
        <end position="25"/>
    </location>
</feature>
<keyword evidence="1" id="KW-0732">Signal</keyword>
<dbReference type="RefSeq" id="WP_194416520.1">
    <property type="nucleotide sequence ID" value="NZ_JACXXJ020000005.1"/>
</dbReference>
<name>A0AAE2REG1_AGRVI</name>
<protein>
    <submittedName>
        <fullName evidence="2">Uncharacterized protein</fullName>
    </submittedName>
</protein>
<dbReference type="EMBL" id="JACXXJ020000005">
    <property type="protein sequence ID" value="MBF2715080.1"/>
    <property type="molecule type" value="Genomic_DNA"/>
</dbReference>